<gene>
    <name evidence="1" type="ORF">HRR80_005611</name>
</gene>
<evidence type="ECO:0000313" key="2">
    <source>
        <dbReference type="Proteomes" id="UP001161757"/>
    </source>
</evidence>
<reference evidence="1" key="1">
    <citation type="submission" date="2023-01" db="EMBL/GenBank/DDBJ databases">
        <title>Exophiala dermititidis isolated from Cystic Fibrosis Patient.</title>
        <authorList>
            <person name="Kurbessoian T."/>
            <person name="Crocker A."/>
            <person name="Murante D."/>
            <person name="Hogan D.A."/>
            <person name="Stajich J.E."/>
        </authorList>
    </citation>
    <scope>NUCLEOTIDE SEQUENCE</scope>
    <source>
        <strain evidence="1">Ex8</strain>
    </source>
</reference>
<accession>A0AAN6IUK0</accession>
<name>A0AAN6IUK0_EXODE</name>
<evidence type="ECO:0000313" key="1">
    <source>
        <dbReference type="EMBL" id="KAJ8990838.1"/>
    </source>
</evidence>
<dbReference type="AlphaFoldDB" id="A0AAN6IUK0"/>
<dbReference type="EMBL" id="JAJGCB010000010">
    <property type="protein sequence ID" value="KAJ8990838.1"/>
    <property type="molecule type" value="Genomic_DNA"/>
</dbReference>
<sequence>MRELHLGAVRAFSADQQLLVWYWQESARFTYRTPLSCHAHLNRLEARIRISDLTSHLAGISHQTAPKELTFLCGLVKPSPCCARGTDMYVNAASSSDEIYFQTRTSSRQGCAG</sequence>
<comment type="caution">
    <text evidence="1">The sequence shown here is derived from an EMBL/GenBank/DDBJ whole genome shotgun (WGS) entry which is preliminary data.</text>
</comment>
<proteinExistence type="predicted"/>
<dbReference type="Proteomes" id="UP001161757">
    <property type="component" value="Unassembled WGS sequence"/>
</dbReference>
<organism evidence="1 2">
    <name type="scientific">Exophiala dermatitidis</name>
    <name type="common">Black yeast-like fungus</name>
    <name type="synonym">Wangiella dermatitidis</name>
    <dbReference type="NCBI Taxonomy" id="5970"/>
    <lineage>
        <taxon>Eukaryota</taxon>
        <taxon>Fungi</taxon>
        <taxon>Dikarya</taxon>
        <taxon>Ascomycota</taxon>
        <taxon>Pezizomycotina</taxon>
        <taxon>Eurotiomycetes</taxon>
        <taxon>Chaetothyriomycetidae</taxon>
        <taxon>Chaetothyriales</taxon>
        <taxon>Herpotrichiellaceae</taxon>
        <taxon>Exophiala</taxon>
    </lineage>
</organism>
<protein>
    <submittedName>
        <fullName evidence="1">Uncharacterized protein</fullName>
    </submittedName>
</protein>